<dbReference type="PANTHER" id="PTHR47840">
    <property type="entry name" value="ZN(II)2CYS6 TRANSCRIPTION FACTOR (EUROFUNG)-RELATED"/>
    <property type="match status" value="1"/>
</dbReference>
<dbReference type="OrthoDB" id="5392779at2759"/>
<keyword evidence="4" id="KW-0539">Nucleus</keyword>
<evidence type="ECO:0000256" key="3">
    <source>
        <dbReference type="ARBA" id="ARBA00023163"/>
    </source>
</evidence>
<dbReference type="GO" id="GO:0003677">
    <property type="term" value="F:DNA binding"/>
    <property type="evidence" value="ECO:0007669"/>
    <property type="project" value="InterPro"/>
</dbReference>
<dbReference type="InterPro" id="IPR007219">
    <property type="entry name" value="XnlR_reg_dom"/>
</dbReference>
<dbReference type="SUPFAM" id="SSF57701">
    <property type="entry name" value="Zn2/Cys6 DNA-binding domain"/>
    <property type="match status" value="1"/>
</dbReference>
<accession>A0A6A6HQS6</accession>
<proteinExistence type="predicted"/>
<dbReference type="InterPro" id="IPR001138">
    <property type="entry name" value="Zn2Cys6_DnaBD"/>
</dbReference>
<keyword evidence="2" id="KW-0805">Transcription regulation</keyword>
<dbReference type="PANTHER" id="PTHR47840:SF1">
    <property type="entry name" value="ZN(II)2CYS6 TRANSCRIPTION FACTOR (EUROFUNG)"/>
    <property type="match status" value="1"/>
</dbReference>
<feature type="compositionally biased region" description="Acidic residues" evidence="5">
    <location>
        <begin position="105"/>
        <end position="119"/>
    </location>
</feature>
<organism evidence="7 8">
    <name type="scientific">Trematosphaeria pertusa</name>
    <dbReference type="NCBI Taxonomy" id="390896"/>
    <lineage>
        <taxon>Eukaryota</taxon>
        <taxon>Fungi</taxon>
        <taxon>Dikarya</taxon>
        <taxon>Ascomycota</taxon>
        <taxon>Pezizomycotina</taxon>
        <taxon>Dothideomycetes</taxon>
        <taxon>Pleosporomycetidae</taxon>
        <taxon>Pleosporales</taxon>
        <taxon>Massarineae</taxon>
        <taxon>Trematosphaeriaceae</taxon>
        <taxon>Trematosphaeria</taxon>
    </lineage>
</organism>
<protein>
    <recommendedName>
        <fullName evidence="6">Zn(2)-C6 fungal-type domain-containing protein</fullName>
    </recommendedName>
</protein>
<evidence type="ECO:0000256" key="4">
    <source>
        <dbReference type="ARBA" id="ARBA00023242"/>
    </source>
</evidence>
<feature type="region of interest" description="Disordered" evidence="5">
    <location>
        <begin position="91"/>
        <end position="119"/>
    </location>
</feature>
<keyword evidence="3" id="KW-0804">Transcription</keyword>
<keyword evidence="8" id="KW-1185">Reference proteome</keyword>
<dbReference type="GeneID" id="54577871"/>
<gene>
    <name evidence="7" type="ORF">BU26DRAFT_443365</name>
</gene>
<evidence type="ECO:0000313" key="8">
    <source>
        <dbReference type="Proteomes" id="UP000800094"/>
    </source>
</evidence>
<dbReference type="PROSITE" id="PS00463">
    <property type="entry name" value="ZN2_CY6_FUNGAL_1"/>
    <property type="match status" value="1"/>
</dbReference>
<dbReference type="CDD" id="cd00067">
    <property type="entry name" value="GAL4"/>
    <property type="match status" value="1"/>
</dbReference>
<sequence>MRLGTKSCAECRRRKVRCVFSPRSSICEGCSLHNVTCRPQVGVRSNQPTATALPDSDNNWVESEALHRRLTHLESTISRVLNPQRHKDQTSLNWSLSTVPSSVDTPEESLDPESGTEDDTSPLLAVWRDAMAIDPIQSPLNTASARLFKPPVLSSHPPLPDFRGLDILFKYTEPFWTTWPACTFGIIEPKQLAPGQLRYNSEIIYEAVDSGDTLLTSKAFLWLILCLTQFPRRHTQELHLPKPRRKLIEQYHAYVRSTFDTALDSGDSICGLECYNLQWKIFFDTGKPRKAWQILRNGITSAIQLGLHRTDSHRDERKKDLWMSFWQTERQISCMLGLPSCTSNEHPGTGLKDLSSNDPIEIAHHRLSIISGDIIKRDQTSLKENYAVTTQIDQDLEDALSILPPEVWSLPQAGQSFAVIYHQLSTRMRFWTAQKLLHMPYMLRSMKESRYQYSYTKAIDASRNMISTLYGFRQVCSDFLCEVVDFQAFSAAVVILLGVLAQRGATANESEQDWKLIEKASKCLRQTATALECSVARQGADALDTLMAACRGTPPQEPFVVTIPYFGRVRLK</sequence>
<dbReference type="Proteomes" id="UP000800094">
    <property type="component" value="Unassembled WGS sequence"/>
</dbReference>
<dbReference type="Pfam" id="PF04082">
    <property type="entry name" value="Fungal_trans"/>
    <property type="match status" value="1"/>
</dbReference>
<feature type="compositionally biased region" description="Polar residues" evidence="5">
    <location>
        <begin position="91"/>
        <end position="104"/>
    </location>
</feature>
<dbReference type="EMBL" id="ML987229">
    <property type="protein sequence ID" value="KAF2240192.1"/>
    <property type="molecule type" value="Genomic_DNA"/>
</dbReference>
<keyword evidence="1" id="KW-0479">Metal-binding</keyword>
<dbReference type="GO" id="GO:0006351">
    <property type="term" value="P:DNA-templated transcription"/>
    <property type="evidence" value="ECO:0007669"/>
    <property type="project" value="InterPro"/>
</dbReference>
<dbReference type="GO" id="GO:0000981">
    <property type="term" value="F:DNA-binding transcription factor activity, RNA polymerase II-specific"/>
    <property type="evidence" value="ECO:0007669"/>
    <property type="project" value="InterPro"/>
</dbReference>
<reference evidence="7" key="1">
    <citation type="journal article" date="2020" name="Stud. Mycol.">
        <title>101 Dothideomycetes genomes: a test case for predicting lifestyles and emergence of pathogens.</title>
        <authorList>
            <person name="Haridas S."/>
            <person name="Albert R."/>
            <person name="Binder M."/>
            <person name="Bloem J."/>
            <person name="Labutti K."/>
            <person name="Salamov A."/>
            <person name="Andreopoulos B."/>
            <person name="Baker S."/>
            <person name="Barry K."/>
            <person name="Bills G."/>
            <person name="Bluhm B."/>
            <person name="Cannon C."/>
            <person name="Castanera R."/>
            <person name="Culley D."/>
            <person name="Daum C."/>
            <person name="Ezra D."/>
            <person name="Gonzalez J."/>
            <person name="Henrissat B."/>
            <person name="Kuo A."/>
            <person name="Liang C."/>
            <person name="Lipzen A."/>
            <person name="Lutzoni F."/>
            <person name="Magnuson J."/>
            <person name="Mondo S."/>
            <person name="Nolan M."/>
            <person name="Ohm R."/>
            <person name="Pangilinan J."/>
            <person name="Park H.-J."/>
            <person name="Ramirez L."/>
            <person name="Alfaro M."/>
            <person name="Sun H."/>
            <person name="Tritt A."/>
            <person name="Yoshinaga Y."/>
            <person name="Zwiers L.-H."/>
            <person name="Turgeon B."/>
            <person name="Goodwin S."/>
            <person name="Spatafora J."/>
            <person name="Crous P."/>
            <person name="Grigoriev I."/>
        </authorList>
    </citation>
    <scope>NUCLEOTIDE SEQUENCE</scope>
    <source>
        <strain evidence="7">CBS 122368</strain>
    </source>
</reference>
<dbReference type="SMART" id="SM00906">
    <property type="entry name" value="Fungal_trans"/>
    <property type="match status" value="1"/>
</dbReference>
<dbReference type="RefSeq" id="XP_033675196.1">
    <property type="nucleotide sequence ID" value="XM_033824541.1"/>
</dbReference>
<dbReference type="PROSITE" id="PS50048">
    <property type="entry name" value="ZN2_CY6_FUNGAL_2"/>
    <property type="match status" value="1"/>
</dbReference>
<dbReference type="Gene3D" id="4.10.240.10">
    <property type="entry name" value="Zn(2)-C6 fungal-type DNA-binding domain"/>
    <property type="match status" value="1"/>
</dbReference>
<feature type="domain" description="Zn(2)-C6 fungal-type" evidence="6">
    <location>
        <begin position="7"/>
        <end position="37"/>
    </location>
</feature>
<dbReference type="CDD" id="cd12148">
    <property type="entry name" value="fungal_TF_MHR"/>
    <property type="match status" value="1"/>
</dbReference>
<name>A0A6A6HQS6_9PLEO</name>
<evidence type="ECO:0000259" key="6">
    <source>
        <dbReference type="PROSITE" id="PS50048"/>
    </source>
</evidence>
<evidence type="ECO:0000313" key="7">
    <source>
        <dbReference type="EMBL" id="KAF2240192.1"/>
    </source>
</evidence>
<evidence type="ECO:0000256" key="1">
    <source>
        <dbReference type="ARBA" id="ARBA00022723"/>
    </source>
</evidence>
<evidence type="ECO:0000256" key="5">
    <source>
        <dbReference type="SAM" id="MobiDB-lite"/>
    </source>
</evidence>
<dbReference type="AlphaFoldDB" id="A0A6A6HQS6"/>
<evidence type="ECO:0000256" key="2">
    <source>
        <dbReference type="ARBA" id="ARBA00023015"/>
    </source>
</evidence>
<dbReference type="GO" id="GO:0008270">
    <property type="term" value="F:zinc ion binding"/>
    <property type="evidence" value="ECO:0007669"/>
    <property type="project" value="InterPro"/>
</dbReference>
<dbReference type="InterPro" id="IPR036864">
    <property type="entry name" value="Zn2-C6_fun-type_DNA-bd_sf"/>
</dbReference>